<reference evidence="1 2" key="1">
    <citation type="submission" date="2019-08" db="EMBL/GenBank/DDBJ databases">
        <title>Genome of Aequorivita lipolytica Y10-2 (type strain).</title>
        <authorList>
            <person name="Bowman J.P."/>
        </authorList>
    </citation>
    <scope>NUCLEOTIDE SEQUENCE [LARGE SCALE GENOMIC DNA]</scope>
    <source>
        <strain evidence="1 2">Y10-2</strain>
    </source>
</reference>
<accession>A0A5C6YR64</accession>
<name>A0A5C6YR64_9FLAO</name>
<proteinExistence type="predicted"/>
<keyword evidence="2" id="KW-1185">Reference proteome</keyword>
<evidence type="ECO:0000313" key="1">
    <source>
        <dbReference type="EMBL" id="TXD70021.1"/>
    </source>
</evidence>
<dbReference type="AlphaFoldDB" id="A0A5C6YR64"/>
<comment type="caution">
    <text evidence="1">The sequence shown here is derived from an EMBL/GenBank/DDBJ whole genome shotgun (WGS) entry which is preliminary data.</text>
</comment>
<dbReference type="EMBL" id="VORU01000003">
    <property type="protein sequence ID" value="TXD70021.1"/>
    <property type="molecule type" value="Genomic_DNA"/>
</dbReference>
<dbReference type="OrthoDB" id="659133at2"/>
<sequence length="248" mass="27903">MLLLPLLAISQNSTEYGVLENVMITPNPSQLSQFEAGLAAHNKKYHGNGAYGARVYWISSGPNAGSYMWVMGPTPWSAMDARPAQVDGHDADWNKNVAAYAMPQGNTTYWKFNAEMSRFSKDFTLKNLLLDTYDVKRGKMKEAMALVEKIGKVYAQKLPNEIYGIYTNEFSSTKEGKDLTVVSFFDKMGWISEDNGMDKKFDEVHGKGSWDKFLEDWYDVTDGGETELWIFRPELSGISGDVKAADRK</sequence>
<evidence type="ECO:0000313" key="2">
    <source>
        <dbReference type="Proteomes" id="UP000321945"/>
    </source>
</evidence>
<dbReference type="Proteomes" id="UP000321945">
    <property type="component" value="Unassembled WGS sequence"/>
</dbReference>
<gene>
    <name evidence="1" type="ORF">ESV24_05190</name>
</gene>
<protein>
    <submittedName>
        <fullName evidence="1">Uncharacterized protein</fullName>
    </submittedName>
</protein>
<organism evidence="1 2">
    <name type="scientific">Aequorivita lipolytica</name>
    <dbReference type="NCBI Taxonomy" id="153267"/>
    <lineage>
        <taxon>Bacteria</taxon>
        <taxon>Pseudomonadati</taxon>
        <taxon>Bacteroidota</taxon>
        <taxon>Flavobacteriia</taxon>
        <taxon>Flavobacteriales</taxon>
        <taxon>Flavobacteriaceae</taxon>
        <taxon>Aequorivita</taxon>
    </lineage>
</organism>